<proteinExistence type="predicted"/>
<dbReference type="Proteomes" id="UP000051213">
    <property type="component" value="Unassembled WGS sequence"/>
</dbReference>
<protein>
    <submittedName>
        <fullName evidence="2">Uncharacterized protein</fullName>
    </submittedName>
</protein>
<accession>A0A0R2U5F1</accession>
<dbReference type="AlphaFoldDB" id="A0A0R2U5F1"/>
<dbReference type="EMBL" id="LICA01000134">
    <property type="protein sequence ID" value="KRO94769.1"/>
    <property type="molecule type" value="Genomic_DNA"/>
</dbReference>
<comment type="caution">
    <text evidence="2">The sequence shown here is derived from an EMBL/GenBank/DDBJ whole genome shotgun (WGS) entry which is preliminary data.</text>
</comment>
<organism evidence="2 3">
    <name type="scientific">SAR92 bacterium BACL26 MAG-121220-bin70</name>
    <dbReference type="NCBI Taxonomy" id="1655626"/>
    <lineage>
        <taxon>Bacteria</taxon>
        <taxon>Pseudomonadati</taxon>
        <taxon>Pseudomonadota</taxon>
        <taxon>Gammaproteobacteria</taxon>
        <taxon>Cellvibrionales</taxon>
        <taxon>Porticoccaceae</taxon>
        <taxon>SAR92 clade</taxon>
    </lineage>
</organism>
<reference evidence="2 3" key="1">
    <citation type="submission" date="2015-10" db="EMBL/GenBank/DDBJ databases">
        <title>Metagenome-Assembled Genomes uncover a global brackish microbiome.</title>
        <authorList>
            <person name="Hugerth L.W."/>
            <person name="Larsson J."/>
            <person name="Alneberg J."/>
            <person name="Lindh M.V."/>
            <person name="Legrand C."/>
            <person name="Pinhassi J."/>
            <person name="Andersson A.F."/>
        </authorList>
    </citation>
    <scope>NUCLEOTIDE SEQUENCE [LARGE SCALE GENOMIC DNA]</scope>
    <source>
        <strain evidence="2">BACL26 MAG-121220-bin70</strain>
    </source>
</reference>
<gene>
    <name evidence="2" type="ORF">ABS24_02220</name>
</gene>
<name>A0A0R2U5F1_9GAMM</name>
<evidence type="ECO:0000313" key="3">
    <source>
        <dbReference type="Proteomes" id="UP000051213"/>
    </source>
</evidence>
<feature type="chain" id="PRO_5006425164" evidence="1">
    <location>
        <begin position="22"/>
        <end position="173"/>
    </location>
</feature>
<evidence type="ECO:0000256" key="1">
    <source>
        <dbReference type="SAM" id="SignalP"/>
    </source>
</evidence>
<feature type="signal peptide" evidence="1">
    <location>
        <begin position="1"/>
        <end position="21"/>
    </location>
</feature>
<sequence length="173" mass="19186">MQKSISLALLALALWSGIAVAQSPTNDSIPTNPCISTDPTLGDSAYWAVTAVEQFSDKKYTTAVATVDACFMQWGPDAGHQQKKMHDDKTSCPRTGKVSDKNKKKIEQNYLLNDVSMALWAKASSLHKLDQIEPAKEAYSQCVYMSCGRAWDPKGWYWSPAKDCAKNVHRLLK</sequence>
<keyword evidence="1" id="KW-0732">Signal</keyword>
<evidence type="ECO:0000313" key="2">
    <source>
        <dbReference type="EMBL" id="KRO94769.1"/>
    </source>
</evidence>